<keyword evidence="2" id="KW-1185">Reference proteome</keyword>
<dbReference type="InParanoid" id="A0A2P5D4N3"/>
<evidence type="ECO:0000313" key="2">
    <source>
        <dbReference type="Proteomes" id="UP000237000"/>
    </source>
</evidence>
<gene>
    <name evidence="1" type="ORF">TorRG33x02_262430</name>
</gene>
<protein>
    <submittedName>
        <fullName evidence="1">Uncharacterized protein</fullName>
    </submittedName>
</protein>
<sequence length="80" mass="8964">MQSLVSVWPVSFSEGDKKRQEPLSQSLKRELISPGNEIIGKHVTSRVHRSNNSLGITFKNYVTSIQSKTNSFSKSNQLNS</sequence>
<name>A0A2P5D4N3_TREOI</name>
<dbReference type="OrthoDB" id="10429230at2759"/>
<dbReference type="AlphaFoldDB" id="A0A2P5D4N3"/>
<comment type="caution">
    <text evidence="1">The sequence shown here is derived from an EMBL/GenBank/DDBJ whole genome shotgun (WGS) entry which is preliminary data.</text>
</comment>
<reference evidence="2" key="1">
    <citation type="submission" date="2016-06" db="EMBL/GenBank/DDBJ databases">
        <title>Parallel loss of symbiosis genes in relatives of nitrogen-fixing non-legume Parasponia.</title>
        <authorList>
            <person name="Van Velzen R."/>
            <person name="Holmer R."/>
            <person name="Bu F."/>
            <person name="Rutten L."/>
            <person name="Van Zeijl A."/>
            <person name="Liu W."/>
            <person name="Santuari L."/>
            <person name="Cao Q."/>
            <person name="Sharma T."/>
            <person name="Shen D."/>
            <person name="Roswanjaya Y."/>
            <person name="Wardhani T."/>
            <person name="Kalhor M.S."/>
            <person name="Jansen J."/>
            <person name="Van den Hoogen J."/>
            <person name="Gungor B."/>
            <person name="Hartog M."/>
            <person name="Hontelez J."/>
            <person name="Verver J."/>
            <person name="Yang W.-C."/>
            <person name="Schijlen E."/>
            <person name="Repin R."/>
            <person name="Schilthuizen M."/>
            <person name="Schranz E."/>
            <person name="Heidstra R."/>
            <person name="Miyata K."/>
            <person name="Fedorova E."/>
            <person name="Kohlen W."/>
            <person name="Bisseling T."/>
            <person name="Smit S."/>
            <person name="Geurts R."/>
        </authorList>
    </citation>
    <scope>NUCLEOTIDE SEQUENCE [LARGE SCALE GENOMIC DNA]</scope>
    <source>
        <strain evidence="2">cv. RG33-2</strain>
    </source>
</reference>
<organism evidence="1 2">
    <name type="scientific">Trema orientale</name>
    <name type="common">Charcoal tree</name>
    <name type="synonym">Celtis orientalis</name>
    <dbReference type="NCBI Taxonomy" id="63057"/>
    <lineage>
        <taxon>Eukaryota</taxon>
        <taxon>Viridiplantae</taxon>
        <taxon>Streptophyta</taxon>
        <taxon>Embryophyta</taxon>
        <taxon>Tracheophyta</taxon>
        <taxon>Spermatophyta</taxon>
        <taxon>Magnoliopsida</taxon>
        <taxon>eudicotyledons</taxon>
        <taxon>Gunneridae</taxon>
        <taxon>Pentapetalae</taxon>
        <taxon>rosids</taxon>
        <taxon>fabids</taxon>
        <taxon>Rosales</taxon>
        <taxon>Cannabaceae</taxon>
        <taxon>Trema</taxon>
    </lineage>
</organism>
<accession>A0A2P5D4N3</accession>
<evidence type="ECO:0000313" key="1">
    <source>
        <dbReference type="EMBL" id="PON68261.1"/>
    </source>
</evidence>
<dbReference type="EMBL" id="JXTC01000297">
    <property type="protein sequence ID" value="PON68261.1"/>
    <property type="molecule type" value="Genomic_DNA"/>
</dbReference>
<dbReference type="Proteomes" id="UP000237000">
    <property type="component" value="Unassembled WGS sequence"/>
</dbReference>
<proteinExistence type="predicted"/>